<evidence type="ECO:0000259" key="4">
    <source>
        <dbReference type="Pfam" id="PF02538"/>
    </source>
</evidence>
<dbReference type="InterPro" id="IPR008040">
    <property type="entry name" value="Hydant_A_N"/>
</dbReference>
<dbReference type="Proteomes" id="UP000659388">
    <property type="component" value="Unassembled WGS sequence"/>
</dbReference>
<gene>
    <name evidence="7" type="ORF">JL102_02105</name>
</gene>
<dbReference type="InterPro" id="IPR003692">
    <property type="entry name" value="Hydantoinase_B"/>
</dbReference>
<dbReference type="GO" id="GO:0006749">
    <property type="term" value="P:glutathione metabolic process"/>
    <property type="evidence" value="ECO:0007669"/>
    <property type="project" value="TreeGrafter"/>
</dbReference>
<comment type="similarity">
    <text evidence="1">Belongs to the oxoprolinase family.</text>
</comment>
<dbReference type="PANTHER" id="PTHR11365:SF23">
    <property type="entry name" value="HYPOTHETICAL 5-OXOPROLINASE (EUROFUNG)-RELATED"/>
    <property type="match status" value="1"/>
</dbReference>
<protein>
    <submittedName>
        <fullName evidence="7">Hydantoinase B/oxoprolinase family protein</fullName>
    </submittedName>
</protein>
<dbReference type="Pfam" id="PF02538">
    <property type="entry name" value="Hydantoinase_B"/>
    <property type="match status" value="1"/>
</dbReference>
<dbReference type="InterPro" id="IPR045079">
    <property type="entry name" value="Oxoprolinase-like"/>
</dbReference>
<organism evidence="7 8">
    <name type="scientific">Fulvivirga sediminis</name>
    <dbReference type="NCBI Taxonomy" id="2803949"/>
    <lineage>
        <taxon>Bacteria</taxon>
        <taxon>Pseudomonadati</taxon>
        <taxon>Bacteroidota</taxon>
        <taxon>Cytophagia</taxon>
        <taxon>Cytophagales</taxon>
        <taxon>Fulvivirgaceae</taxon>
        <taxon>Fulvivirga</taxon>
    </lineage>
</organism>
<sequence>MWQICIDTGGTFTDSIAISPDGKTSRLKILSSSRLKGKVLEQTSPNSFRGDFNWSIDTDIFKNYHFSQPNSNQTALIESINFKENIIYLNQEIDILPNDFAITSNEEVPVLAARILTATELDATFPAIDMRLGSTKGTNALLERKGASVVFITTKGFKDLINIGTQQRPDIFALNIIKPTPLYKEVIEISERIDKYGNVLTAITNSELEKFSENLSHLPEDTSFAIAFMNSYKNPDHELKIQQLIKSKGFQFISTSSNISQNIKILSRAETTIANSYLQPVIENYISGITNKLINCHLRIMTSAGAIVNSSHFTPKDSLLSGPAGGIVGAKTIAEKSGYDQIITFDMGGTSTDVAIYDKKYDYKYETQVGDANILSPSLAIETIAAGGGSICYIKNDIMQVGPESAGSSPGPACYGDGGPVSITDLNLLCGRLVDSNFSIPLNTDKARIALSQITNPTDENLLAFLQIANEKMAEAIKKVSVRKGYSPADYALVTYGGAGGQHACAIADLLNIKTIIVPYDAGLLSAYGISQADIEYFTEKQILQPFDKAIDTLEDTWNQLKSQATQKLIDQGFSQTEIFTKSQLLYLRYAGQENTVEIDATSTQDYKQAFKEKYKSIYGHWLSNRDIELESAKIIAAITPPQETSSYNSAEKHSPKAQGTQSCLTKKGRKEVNFYIWERMHSGAEITGPAVITSNNCTLFIEQGWHFELDVHNHAVIKKVENDDSITLKPETEKANLELFKNRYAGIVEKMGSQLERTSFSVNIKERLDFSCALLDDQGYLIVNAPHIPVHLGSMGICVRKVIQHLPMEEGDIIITNHPAYGGSHLPDITLITGVFVDEKLVGYLASRAHHAEIGGKTPGSMPTDASTLEEEGVIIQPQYLAKNGQYLWEDITNVFQSARFPTRSIQENIADLHGGVASLKTGVNELQKLCTQYGVSTIKNYMQLLKEYVNNKLWNSLTDKAGRTFEATEYLDDQSKLNCTIAFETESAIFDFTGTSATHPGNLNATEAIVNSVVLYVLRLCMSENLPLNEGLISNIQVVLPNCLLNPDFSKESPAVVGGNTEISQRLTDTLLKALNMAACSQGTMNNVLFGNDQFGYYETIGGGTGAGEGFHGKDAVHQHMTNTKITDPEIMEYRYPVRINKFEIRKNSGGKGRWNGGNGIIREIEFLEKLNLTVLTQHRKTAPYGLEGGHSGQTGKQELRQHAQVKKLLPSDSVKVKPGDILSMYTPGGGGYGQSF</sequence>
<dbReference type="RefSeq" id="WP_202242020.1">
    <property type="nucleotide sequence ID" value="NZ_JAESIY010000001.1"/>
</dbReference>
<dbReference type="Pfam" id="PF05378">
    <property type="entry name" value="Hydant_A_N"/>
    <property type="match status" value="1"/>
</dbReference>
<proteinExistence type="inferred from homology"/>
<feature type="region of interest" description="Disordered" evidence="2">
    <location>
        <begin position="644"/>
        <end position="663"/>
    </location>
</feature>
<keyword evidence="8" id="KW-1185">Reference proteome</keyword>
<dbReference type="InterPro" id="IPR049517">
    <property type="entry name" value="ACX-like_C"/>
</dbReference>
<evidence type="ECO:0000256" key="2">
    <source>
        <dbReference type="SAM" id="MobiDB-lite"/>
    </source>
</evidence>
<dbReference type="InterPro" id="IPR002821">
    <property type="entry name" value="Hydantoinase_A"/>
</dbReference>
<feature type="domain" description="Hydantoinase A/oxoprolinase" evidence="3">
    <location>
        <begin position="268"/>
        <end position="536"/>
    </location>
</feature>
<evidence type="ECO:0000259" key="3">
    <source>
        <dbReference type="Pfam" id="PF01968"/>
    </source>
</evidence>
<feature type="region of interest" description="Disordered" evidence="2">
    <location>
        <begin position="1186"/>
        <end position="1205"/>
    </location>
</feature>
<evidence type="ECO:0000313" key="8">
    <source>
        <dbReference type="Proteomes" id="UP000659388"/>
    </source>
</evidence>
<accession>A0A937JXR9</accession>
<dbReference type="GO" id="GO:0005829">
    <property type="term" value="C:cytosol"/>
    <property type="evidence" value="ECO:0007669"/>
    <property type="project" value="TreeGrafter"/>
</dbReference>
<evidence type="ECO:0000256" key="1">
    <source>
        <dbReference type="ARBA" id="ARBA00010403"/>
    </source>
</evidence>
<dbReference type="Pfam" id="PF19278">
    <property type="entry name" value="Hydant_A_C"/>
    <property type="match status" value="1"/>
</dbReference>
<dbReference type="GO" id="GO:0017168">
    <property type="term" value="F:5-oxoprolinase (ATP-hydrolyzing) activity"/>
    <property type="evidence" value="ECO:0007669"/>
    <property type="project" value="TreeGrafter"/>
</dbReference>
<evidence type="ECO:0000259" key="5">
    <source>
        <dbReference type="Pfam" id="PF05378"/>
    </source>
</evidence>
<dbReference type="AlphaFoldDB" id="A0A937JXR9"/>
<feature type="domain" description="Hydantoinase B/oxoprolinase" evidence="4">
    <location>
        <begin position="736"/>
        <end position="1237"/>
    </location>
</feature>
<reference evidence="7" key="1">
    <citation type="submission" date="2021-01" db="EMBL/GenBank/DDBJ databases">
        <title>Fulvivirga kasyanovii gen. nov., sp nov., a novel member of the phylum Bacteroidetes isolated from seawater in a mussel farm.</title>
        <authorList>
            <person name="Zhao L.-H."/>
            <person name="Wang Z.-J."/>
        </authorList>
    </citation>
    <scope>NUCLEOTIDE SEQUENCE</scope>
    <source>
        <strain evidence="7">2943</strain>
    </source>
</reference>
<evidence type="ECO:0000259" key="6">
    <source>
        <dbReference type="Pfam" id="PF19278"/>
    </source>
</evidence>
<dbReference type="EMBL" id="JAESIY010000001">
    <property type="protein sequence ID" value="MBL3654909.1"/>
    <property type="molecule type" value="Genomic_DNA"/>
</dbReference>
<feature type="domain" description="Acetophenone carboxylase-like C-terminal" evidence="6">
    <location>
        <begin position="549"/>
        <end position="714"/>
    </location>
</feature>
<name>A0A937JXR9_9BACT</name>
<dbReference type="Pfam" id="PF01968">
    <property type="entry name" value="Hydantoinase_A"/>
    <property type="match status" value="1"/>
</dbReference>
<feature type="domain" description="Hydantoinase/oxoprolinase N-terminal" evidence="5">
    <location>
        <begin position="130"/>
        <end position="248"/>
    </location>
</feature>
<comment type="caution">
    <text evidence="7">The sequence shown here is derived from an EMBL/GenBank/DDBJ whole genome shotgun (WGS) entry which is preliminary data.</text>
</comment>
<evidence type="ECO:0000313" key="7">
    <source>
        <dbReference type="EMBL" id="MBL3654909.1"/>
    </source>
</evidence>
<dbReference type="PANTHER" id="PTHR11365">
    <property type="entry name" value="5-OXOPROLINASE RELATED"/>
    <property type="match status" value="1"/>
</dbReference>